<organism evidence="1">
    <name type="scientific">viral metagenome</name>
    <dbReference type="NCBI Taxonomy" id="1070528"/>
    <lineage>
        <taxon>unclassified sequences</taxon>
        <taxon>metagenomes</taxon>
        <taxon>organismal metagenomes</taxon>
    </lineage>
</organism>
<accession>A0A6C0I3X5</accession>
<sequence length="160" mass="17571">MHGRMNMVMTSGSRSFSKTSKTNIEGGVMENEPCATFVLYLEPFLNTYYKAYQNVITANVVPCGPFSHLVSKISISAFQSMGQYASPFYRGFNCINVVTRYPGACIKDAGAFMGQDDIPAILGYLIENGYTVDTALMNMLNISRIVMGGVSDMRVVEIAK</sequence>
<dbReference type="EMBL" id="MN740093">
    <property type="protein sequence ID" value="QHT87594.1"/>
    <property type="molecule type" value="Genomic_DNA"/>
</dbReference>
<protein>
    <submittedName>
        <fullName evidence="1">Uncharacterized protein</fullName>
    </submittedName>
</protein>
<name>A0A6C0I3X5_9ZZZZ</name>
<reference evidence="1" key="1">
    <citation type="journal article" date="2020" name="Nature">
        <title>Giant virus diversity and host interactions through global metagenomics.</title>
        <authorList>
            <person name="Schulz F."/>
            <person name="Roux S."/>
            <person name="Paez-Espino D."/>
            <person name="Jungbluth S."/>
            <person name="Walsh D.A."/>
            <person name="Denef V.J."/>
            <person name="McMahon K.D."/>
            <person name="Konstantinidis K.T."/>
            <person name="Eloe-Fadrosh E.A."/>
            <person name="Kyrpides N.C."/>
            <person name="Woyke T."/>
        </authorList>
    </citation>
    <scope>NUCLEOTIDE SEQUENCE</scope>
    <source>
        <strain evidence="1">GVMAG-M-3300023184-190</strain>
    </source>
</reference>
<proteinExistence type="predicted"/>
<evidence type="ECO:0000313" key="1">
    <source>
        <dbReference type="EMBL" id="QHT87594.1"/>
    </source>
</evidence>
<dbReference type="AlphaFoldDB" id="A0A6C0I3X5"/>